<comment type="caution">
    <text evidence="3">The sequence shown here is derived from an EMBL/GenBank/DDBJ whole genome shotgun (WGS) entry which is preliminary data.</text>
</comment>
<sequence>MTVIVTDVHYRMSLAVLRDLHEAGHRLICCEREGISAPLGFSSTAADETVTLPAETWLDSLYHLCEQTTAADGEKPALLPVGADTLNTLAQPETRQRFAAVCGLWIPTAQQLDDFNSKAKVAELAQSLGLPVPAAHVQREGEAVTTFAARLPYPVVVKPLCGEKLGLSASQRYAIARDMASFVPIYERFRQLAGEPPLVQTYLPGGALGCSVLADHGKLVTAVCHRRIREYPVSGGPSACCDCIDAPQLVDMAAAMVEATQYTGLAMFEFKEDGGGKPHLLEVNPRVWGTYPLTRRSGSRMSLLWAILAHNEGNPDKPLPLPPIPKPQPCRMHFTASDLCSAVGYAKRGQWGRALGTVGDLLRPAVKDGLWEWGDVKPGLLYYRSLLRR</sequence>
<dbReference type="PROSITE" id="PS50975">
    <property type="entry name" value="ATP_GRASP"/>
    <property type="match status" value="1"/>
</dbReference>
<evidence type="ECO:0000313" key="4">
    <source>
        <dbReference type="Proteomes" id="UP000886741"/>
    </source>
</evidence>
<dbReference type="Gene3D" id="3.30.470.20">
    <property type="entry name" value="ATP-grasp fold, B domain"/>
    <property type="match status" value="1"/>
</dbReference>
<dbReference type="InterPro" id="IPR005479">
    <property type="entry name" value="CPAse_ATP-bd"/>
</dbReference>
<dbReference type="GO" id="GO:0005524">
    <property type="term" value="F:ATP binding"/>
    <property type="evidence" value="ECO:0007669"/>
    <property type="project" value="UniProtKB-UniRule"/>
</dbReference>
<dbReference type="Pfam" id="PF15632">
    <property type="entry name" value="ATPgrasp_Ter"/>
    <property type="match status" value="1"/>
</dbReference>
<reference evidence="3" key="1">
    <citation type="submission" date="2020-10" db="EMBL/GenBank/DDBJ databases">
        <authorList>
            <person name="Gilroy R."/>
        </authorList>
    </citation>
    <scope>NUCLEOTIDE SEQUENCE</scope>
    <source>
        <strain evidence="3">ChiBcec16-1751</strain>
    </source>
</reference>
<evidence type="ECO:0000256" key="1">
    <source>
        <dbReference type="PROSITE-ProRule" id="PRU00409"/>
    </source>
</evidence>
<evidence type="ECO:0000313" key="3">
    <source>
        <dbReference type="EMBL" id="HIS64858.1"/>
    </source>
</evidence>
<gene>
    <name evidence="3" type="ORF">IAA83_05750</name>
</gene>
<reference evidence="3" key="2">
    <citation type="journal article" date="2021" name="PeerJ">
        <title>Extensive microbial diversity within the chicken gut microbiome revealed by metagenomics and culture.</title>
        <authorList>
            <person name="Gilroy R."/>
            <person name="Ravi A."/>
            <person name="Getino M."/>
            <person name="Pursley I."/>
            <person name="Horton D.L."/>
            <person name="Alikhan N.F."/>
            <person name="Baker D."/>
            <person name="Gharbi K."/>
            <person name="Hall N."/>
            <person name="Watson M."/>
            <person name="Adriaenssens E.M."/>
            <person name="Foster-Nyarko E."/>
            <person name="Jarju S."/>
            <person name="Secka A."/>
            <person name="Antonio M."/>
            <person name="Oren A."/>
            <person name="Chaudhuri R.R."/>
            <person name="La Ragione R."/>
            <person name="Hildebrand F."/>
            <person name="Pallen M.J."/>
        </authorList>
    </citation>
    <scope>NUCLEOTIDE SEQUENCE</scope>
    <source>
        <strain evidence="3">ChiBcec16-1751</strain>
    </source>
</reference>
<dbReference type="Proteomes" id="UP000886741">
    <property type="component" value="Unassembled WGS sequence"/>
</dbReference>
<feature type="domain" description="ATP-grasp" evidence="2">
    <location>
        <begin position="122"/>
        <end position="312"/>
    </location>
</feature>
<dbReference type="SUPFAM" id="SSF56059">
    <property type="entry name" value="Glutathione synthetase ATP-binding domain-like"/>
    <property type="match status" value="1"/>
</dbReference>
<dbReference type="InterPro" id="IPR013815">
    <property type="entry name" value="ATP_grasp_subdomain_1"/>
</dbReference>
<keyword evidence="1" id="KW-0547">Nucleotide-binding</keyword>
<dbReference type="GO" id="GO:0046872">
    <property type="term" value="F:metal ion binding"/>
    <property type="evidence" value="ECO:0007669"/>
    <property type="project" value="InterPro"/>
</dbReference>
<dbReference type="PROSITE" id="PS00867">
    <property type="entry name" value="CPSASE_2"/>
    <property type="match status" value="1"/>
</dbReference>
<organism evidence="3 4">
    <name type="scientific">Candidatus Avoscillospira avistercoris</name>
    <dbReference type="NCBI Taxonomy" id="2840707"/>
    <lineage>
        <taxon>Bacteria</taxon>
        <taxon>Bacillati</taxon>
        <taxon>Bacillota</taxon>
        <taxon>Clostridia</taxon>
        <taxon>Eubacteriales</taxon>
        <taxon>Oscillospiraceae</taxon>
        <taxon>Oscillospiraceae incertae sedis</taxon>
        <taxon>Candidatus Avoscillospira</taxon>
    </lineage>
</organism>
<dbReference type="InterPro" id="IPR011761">
    <property type="entry name" value="ATP-grasp"/>
</dbReference>
<dbReference type="EMBL" id="DVJJ01000087">
    <property type="protein sequence ID" value="HIS64858.1"/>
    <property type="molecule type" value="Genomic_DNA"/>
</dbReference>
<name>A0A9D1F9M5_9FIRM</name>
<keyword evidence="1" id="KW-0067">ATP-binding</keyword>
<accession>A0A9D1F9M5</accession>
<evidence type="ECO:0000259" key="2">
    <source>
        <dbReference type="PROSITE" id="PS50975"/>
    </source>
</evidence>
<proteinExistence type="predicted"/>
<dbReference type="AlphaFoldDB" id="A0A9D1F9M5"/>
<protein>
    <submittedName>
        <fullName evidence="3">ATP-grasp domain-containing protein</fullName>
    </submittedName>
</protein>
<dbReference type="Gene3D" id="3.30.1490.20">
    <property type="entry name" value="ATP-grasp fold, A domain"/>
    <property type="match status" value="1"/>
</dbReference>